<dbReference type="EMBL" id="JAWWNJ010000124">
    <property type="protein sequence ID" value="KAK6988268.1"/>
    <property type="molecule type" value="Genomic_DNA"/>
</dbReference>
<keyword evidence="3" id="KW-1185">Reference proteome</keyword>
<protein>
    <submittedName>
        <fullName evidence="2">Uncharacterized protein</fullName>
    </submittedName>
</protein>
<dbReference type="Proteomes" id="UP001362999">
    <property type="component" value="Unassembled WGS sequence"/>
</dbReference>
<evidence type="ECO:0000313" key="3">
    <source>
        <dbReference type="Proteomes" id="UP001362999"/>
    </source>
</evidence>
<sequence>MPHPDALTTMKRLNSFELANYPLPPLLDWHEGHGMSIICIADSRAPHPLDTLQLASRLDRNVCGGTQLQLPRHSTTFRLVNSLVNRSFPPPSRSQSTPISELLLPSADLAAENASPLLFAPPPYPTPNFPHTPVTSPTSAQSGAFFKCHPN</sequence>
<feature type="compositionally biased region" description="Pro residues" evidence="1">
    <location>
        <begin position="121"/>
        <end position="130"/>
    </location>
</feature>
<reference evidence="2 3" key="1">
    <citation type="journal article" date="2024" name="J Genomics">
        <title>Draft genome sequencing and assembly of Favolaschia claudopus CIRM-BRFM 2984 isolated from oak limbs.</title>
        <authorList>
            <person name="Navarro D."/>
            <person name="Drula E."/>
            <person name="Chaduli D."/>
            <person name="Cazenave R."/>
            <person name="Ahrendt S."/>
            <person name="Wang J."/>
            <person name="Lipzen A."/>
            <person name="Daum C."/>
            <person name="Barry K."/>
            <person name="Grigoriev I.V."/>
            <person name="Favel A."/>
            <person name="Rosso M.N."/>
            <person name="Martin F."/>
        </authorList>
    </citation>
    <scope>NUCLEOTIDE SEQUENCE [LARGE SCALE GENOMIC DNA]</scope>
    <source>
        <strain evidence="2 3">CIRM-BRFM 2984</strain>
    </source>
</reference>
<evidence type="ECO:0000313" key="2">
    <source>
        <dbReference type="EMBL" id="KAK6988268.1"/>
    </source>
</evidence>
<organism evidence="2 3">
    <name type="scientific">Favolaschia claudopus</name>
    <dbReference type="NCBI Taxonomy" id="2862362"/>
    <lineage>
        <taxon>Eukaryota</taxon>
        <taxon>Fungi</taxon>
        <taxon>Dikarya</taxon>
        <taxon>Basidiomycota</taxon>
        <taxon>Agaricomycotina</taxon>
        <taxon>Agaricomycetes</taxon>
        <taxon>Agaricomycetidae</taxon>
        <taxon>Agaricales</taxon>
        <taxon>Marasmiineae</taxon>
        <taxon>Mycenaceae</taxon>
        <taxon>Favolaschia</taxon>
    </lineage>
</organism>
<proteinExistence type="predicted"/>
<accession>A0AAV9ZNY9</accession>
<dbReference type="AlphaFoldDB" id="A0AAV9ZNY9"/>
<name>A0AAV9ZNY9_9AGAR</name>
<evidence type="ECO:0000256" key="1">
    <source>
        <dbReference type="SAM" id="MobiDB-lite"/>
    </source>
</evidence>
<gene>
    <name evidence="2" type="ORF">R3P38DRAFT_3229144</name>
</gene>
<comment type="caution">
    <text evidence="2">The sequence shown here is derived from an EMBL/GenBank/DDBJ whole genome shotgun (WGS) entry which is preliminary data.</text>
</comment>
<feature type="region of interest" description="Disordered" evidence="1">
    <location>
        <begin position="121"/>
        <end position="145"/>
    </location>
</feature>